<evidence type="ECO:0000313" key="1">
    <source>
        <dbReference type="EMBL" id="CAD7704122.1"/>
    </source>
</evidence>
<evidence type="ECO:0000313" key="2">
    <source>
        <dbReference type="Proteomes" id="UP000708148"/>
    </source>
</evidence>
<comment type="caution">
    <text evidence="1">The sequence shown here is derived from an EMBL/GenBank/DDBJ whole genome shotgun (WGS) entry which is preliminary data.</text>
</comment>
<dbReference type="EMBL" id="CAJHUC010002646">
    <property type="protein sequence ID" value="CAD7704122.1"/>
    <property type="molecule type" value="Genomic_DNA"/>
</dbReference>
<protein>
    <submittedName>
        <fullName evidence="1">Uncharacterized protein</fullName>
    </submittedName>
</protein>
<proteinExistence type="predicted"/>
<gene>
    <name evidence="1" type="ORF">OSTQU699_LOCUS9479</name>
</gene>
<name>A0A8S1J9R8_9CHLO</name>
<reference evidence="1" key="1">
    <citation type="submission" date="2020-12" db="EMBL/GenBank/DDBJ databases">
        <authorList>
            <person name="Iha C."/>
        </authorList>
    </citation>
    <scope>NUCLEOTIDE SEQUENCE</scope>
</reference>
<sequence length="382" mass="41458">MDFIKLPCQSVRRPARTNANPHDRARAAGHRCGKSKAGGCCQICRRRFWLASLCAFLLLIPADCGGGLRPLTGGQYGADTEPPLLDDLAEDQVEQEARKLGAMDQPSYFMHFWDRILRTWGMCRGLLFRGNHVLTALDCIANMGLDIVAESNGNALASDLTGLPIGWPVFERGQLGLGADGQALVVATIPGHNFEDTPVLAANMPGHGVRPHQRLLGYDMREHFPAVPLLAVNYTACQGPGLVGESGFCALLPPGGTMPGDIPLMLVFDEESVRTGALATHLLVGACLRVKISSDATIPEGRYKGWMAISCLPIDKLSEWLEEVTRPVARNKPPPPGVEDYLKTTVALTAIWLALEVLKRIAAFLVFAAYDHLALDSYVLRN</sequence>
<dbReference type="AlphaFoldDB" id="A0A8S1J9R8"/>
<keyword evidence="2" id="KW-1185">Reference proteome</keyword>
<accession>A0A8S1J9R8</accession>
<organism evidence="1 2">
    <name type="scientific">Ostreobium quekettii</name>
    <dbReference type="NCBI Taxonomy" id="121088"/>
    <lineage>
        <taxon>Eukaryota</taxon>
        <taxon>Viridiplantae</taxon>
        <taxon>Chlorophyta</taxon>
        <taxon>core chlorophytes</taxon>
        <taxon>Ulvophyceae</taxon>
        <taxon>TCBD clade</taxon>
        <taxon>Bryopsidales</taxon>
        <taxon>Ostreobineae</taxon>
        <taxon>Ostreobiaceae</taxon>
        <taxon>Ostreobium</taxon>
    </lineage>
</organism>
<dbReference type="Proteomes" id="UP000708148">
    <property type="component" value="Unassembled WGS sequence"/>
</dbReference>